<evidence type="ECO:0000313" key="3">
    <source>
        <dbReference type="Proteomes" id="UP001161247"/>
    </source>
</evidence>
<gene>
    <name evidence="2" type="ORF">OLC1_LOCUS19126</name>
</gene>
<feature type="coiled-coil region" evidence="1">
    <location>
        <begin position="131"/>
        <end position="172"/>
    </location>
</feature>
<organism evidence="2 3">
    <name type="scientific">Oldenlandia corymbosa var. corymbosa</name>
    <dbReference type="NCBI Taxonomy" id="529605"/>
    <lineage>
        <taxon>Eukaryota</taxon>
        <taxon>Viridiplantae</taxon>
        <taxon>Streptophyta</taxon>
        <taxon>Embryophyta</taxon>
        <taxon>Tracheophyta</taxon>
        <taxon>Spermatophyta</taxon>
        <taxon>Magnoliopsida</taxon>
        <taxon>eudicotyledons</taxon>
        <taxon>Gunneridae</taxon>
        <taxon>Pentapetalae</taxon>
        <taxon>asterids</taxon>
        <taxon>lamiids</taxon>
        <taxon>Gentianales</taxon>
        <taxon>Rubiaceae</taxon>
        <taxon>Rubioideae</taxon>
        <taxon>Spermacoceae</taxon>
        <taxon>Hedyotis-Oldenlandia complex</taxon>
        <taxon>Oldenlandia</taxon>
    </lineage>
</organism>
<reference evidence="2" key="1">
    <citation type="submission" date="2023-03" db="EMBL/GenBank/DDBJ databases">
        <authorList>
            <person name="Julca I."/>
        </authorList>
    </citation>
    <scope>NUCLEOTIDE SEQUENCE</scope>
</reference>
<keyword evidence="3" id="KW-1185">Reference proteome</keyword>
<protein>
    <submittedName>
        <fullName evidence="2">OLC1v1012146C1</fullName>
    </submittedName>
</protein>
<accession>A0AAV1DYT8</accession>
<dbReference type="EMBL" id="OX459124">
    <property type="protein sequence ID" value="CAI9111823.1"/>
    <property type="molecule type" value="Genomic_DNA"/>
</dbReference>
<sequence length="191" mass="21521">MDSIPTVPTDNDEAVPFDMEDEECYRRAVMVELEVATEVERVPSLAACLAGDVLSFDRGEYADEASESEPQVEDRSPLEVLVPGRKNNSTDAAFCDFAFKIEVNCLKNSFEEASAAVEFWKNKAVACQVGSEELNKKLADSYKEKLELQSELREERQKKKELEARLGQLSIDRNFLLVEGIPMELDWGSCR</sequence>
<name>A0AAV1DYT8_OLDCO</name>
<evidence type="ECO:0000256" key="1">
    <source>
        <dbReference type="SAM" id="Coils"/>
    </source>
</evidence>
<proteinExistence type="predicted"/>
<dbReference type="AlphaFoldDB" id="A0AAV1DYT8"/>
<keyword evidence="1" id="KW-0175">Coiled coil</keyword>
<evidence type="ECO:0000313" key="2">
    <source>
        <dbReference type="EMBL" id="CAI9111823.1"/>
    </source>
</evidence>
<dbReference type="Proteomes" id="UP001161247">
    <property type="component" value="Chromosome 7"/>
</dbReference>